<organism evidence="1 2">
    <name type="scientific">Streptomyces malaysiensis</name>
    <dbReference type="NCBI Taxonomy" id="92644"/>
    <lineage>
        <taxon>Bacteria</taxon>
        <taxon>Bacillati</taxon>
        <taxon>Actinomycetota</taxon>
        <taxon>Actinomycetes</taxon>
        <taxon>Kitasatosporales</taxon>
        <taxon>Streptomycetaceae</taxon>
        <taxon>Streptomyces</taxon>
        <taxon>Streptomyces violaceusniger group</taxon>
    </lineage>
</organism>
<keyword evidence="2" id="KW-1185">Reference proteome</keyword>
<comment type="caution">
    <text evidence="1">The sequence shown here is derived from an EMBL/GenBank/DDBJ whole genome shotgun (WGS) entry which is preliminary data.</text>
</comment>
<accession>A0A2J7YVY2</accession>
<protein>
    <submittedName>
        <fullName evidence="1">Uncharacterized protein</fullName>
    </submittedName>
</protein>
<evidence type="ECO:0000313" key="1">
    <source>
        <dbReference type="EMBL" id="PNG92183.1"/>
    </source>
</evidence>
<reference evidence="1 2" key="1">
    <citation type="submission" date="2015-09" db="EMBL/GenBank/DDBJ databases">
        <title>Genome sequence, genome mining and natural product profiling of a biocontrol bacterium Streptomyces malaysiensis F913.</title>
        <authorList>
            <person name="Xu Y."/>
            <person name="Wei J."/>
            <person name="Xie J."/>
            <person name="Li T."/>
            <person name="Zhou Z."/>
        </authorList>
    </citation>
    <scope>NUCLEOTIDE SEQUENCE [LARGE SCALE GENOMIC DNA]</scope>
    <source>
        <strain evidence="1 2">F913</strain>
    </source>
</reference>
<dbReference type="Proteomes" id="UP000236520">
    <property type="component" value="Unassembled WGS sequence"/>
</dbReference>
<proteinExistence type="predicted"/>
<dbReference type="AlphaFoldDB" id="A0A2J7YVY2"/>
<name>A0A2J7YVY2_STRMQ</name>
<evidence type="ECO:0000313" key="2">
    <source>
        <dbReference type="Proteomes" id="UP000236520"/>
    </source>
</evidence>
<gene>
    <name evidence="1" type="ORF">SMF913_27648</name>
</gene>
<sequence length="33" mass="3384">MRLRAYSACVSSVAEVSLGTARSAQATISAVRA</sequence>
<dbReference type="EMBL" id="LJIW01000002">
    <property type="protein sequence ID" value="PNG92183.1"/>
    <property type="molecule type" value="Genomic_DNA"/>
</dbReference>